<name>A0A4C1VGE8_EUMVA</name>
<organism evidence="1 2">
    <name type="scientific">Eumeta variegata</name>
    <name type="common">Bagworm moth</name>
    <name type="synonym">Eumeta japonica</name>
    <dbReference type="NCBI Taxonomy" id="151549"/>
    <lineage>
        <taxon>Eukaryota</taxon>
        <taxon>Metazoa</taxon>
        <taxon>Ecdysozoa</taxon>
        <taxon>Arthropoda</taxon>
        <taxon>Hexapoda</taxon>
        <taxon>Insecta</taxon>
        <taxon>Pterygota</taxon>
        <taxon>Neoptera</taxon>
        <taxon>Endopterygota</taxon>
        <taxon>Lepidoptera</taxon>
        <taxon>Glossata</taxon>
        <taxon>Ditrysia</taxon>
        <taxon>Tineoidea</taxon>
        <taxon>Psychidae</taxon>
        <taxon>Oiketicinae</taxon>
        <taxon>Eumeta</taxon>
    </lineage>
</organism>
<sequence length="147" mass="16559">MPSERQYPLEPHLKLRVSSAMRSCSRLKVRLRSSALGPLANPLLVGLIFMRWFLTRSVHVIENQGQQNDNNLVIPFKRYGQETGGSTLQSHAALLHSPLRTADRTPARAGLRRAARPRRPRALCALRSGGLSRARRSRPPQIVFSYL</sequence>
<reference evidence="1 2" key="1">
    <citation type="journal article" date="2019" name="Commun. Biol.">
        <title>The bagworm genome reveals a unique fibroin gene that provides high tensile strength.</title>
        <authorList>
            <person name="Kono N."/>
            <person name="Nakamura H."/>
            <person name="Ohtoshi R."/>
            <person name="Tomita M."/>
            <person name="Numata K."/>
            <person name="Arakawa K."/>
        </authorList>
    </citation>
    <scope>NUCLEOTIDE SEQUENCE [LARGE SCALE GENOMIC DNA]</scope>
</reference>
<comment type="caution">
    <text evidence="1">The sequence shown here is derived from an EMBL/GenBank/DDBJ whole genome shotgun (WGS) entry which is preliminary data.</text>
</comment>
<dbReference type="AlphaFoldDB" id="A0A4C1VGE8"/>
<gene>
    <name evidence="1" type="ORF">EVAR_23717_1</name>
</gene>
<dbReference type="EMBL" id="BGZK01000337">
    <property type="protein sequence ID" value="GBP37669.1"/>
    <property type="molecule type" value="Genomic_DNA"/>
</dbReference>
<dbReference type="Proteomes" id="UP000299102">
    <property type="component" value="Unassembled WGS sequence"/>
</dbReference>
<protein>
    <submittedName>
        <fullName evidence="1">Uncharacterized protein</fullName>
    </submittedName>
</protein>
<proteinExistence type="predicted"/>
<accession>A0A4C1VGE8</accession>
<evidence type="ECO:0000313" key="1">
    <source>
        <dbReference type="EMBL" id="GBP37669.1"/>
    </source>
</evidence>
<evidence type="ECO:0000313" key="2">
    <source>
        <dbReference type="Proteomes" id="UP000299102"/>
    </source>
</evidence>
<keyword evidence="2" id="KW-1185">Reference proteome</keyword>